<protein>
    <submittedName>
        <fullName evidence="2">SMI1/KNR4 family protein</fullName>
    </submittedName>
</protein>
<sequence length="311" mass="35330">MNSCKIDFEYPGKKCTVLKIAQIEKTLGKKLPKAYKDLIKCCGGGVLSLENNPIELPMDDSSEDYVLNVEQILGNGKTSSGDNNDLLTYGRFLTEEYEIPDEVLLFGFCESGMHEYLVINYGLKDFPEGSVLFCNDEENPGEYIQVASTFAEFLELLEPDPEFSESTVESDPKYIHARSMNGALTPELERAIAATPTPGLEHEIRCAAKSTGLYVSGRSQETWHLFDLVYWSIQHVKPYRQIEELTVMDSPEAMRTMLSESFIIPEHISGFLSDIATFELWWEDRIKENRLVQHEDGYRLDSSYMDAVLKK</sequence>
<name>A0A6I8MIB1_9CORY</name>
<dbReference type="RefSeq" id="WP_155873524.1">
    <property type="nucleotide sequence ID" value="NZ_CP168248.1"/>
</dbReference>
<accession>A0A6I8MIB1</accession>
<organism evidence="2 3">
    <name type="scientific">Corynebacterium rouxii</name>
    <dbReference type="NCBI Taxonomy" id="2719119"/>
    <lineage>
        <taxon>Bacteria</taxon>
        <taxon>Bacillati</taxon>
        <taxon>Actinomycetota</taxon>
        <taxon>Actinomycetes</taxon>
        <taxon>Mycobacteriales</taxon>
        <taxon>Corynebacteriaceae</taxon>
        <taxon>Corynebacterium</taxon>
    </lineage>
</organism>
<proteinExistence type="predicted"/>
<reference evidence="2 3" key="1">
    <citation type="submission" date="2019-11" db="EMBL/GenBank/DDBJ databases">
        <authorList>
            <person name="Brisse S."/>
        </authorList>
    </citation>
    <scope>NUCLEOTIDE SEQUENCE [LARGE SCALE GENOMIC DNA]</scope>
    <source>
        <strain evidence="2">FRC0190</strain>
    </source>
</reference>
<dbReference type="InterPro" id="IPR018958">
    <property type="entry name" value="Knr4/Smi1-like_dom"/>
</dbReference>
<dbReference type="KEGG" id="crf:FRC0190_01675"/>
<dbReference type="Proteomes" id="UP000423525">
    <property type="component" value="Chromosome"/>
</dbReference>
<evidence type="ECO:0000259" key="1">
    <source>
        <dbReference type="SMART" id="SM00860"/>
    </source>
</evidence>
<evidence type="ECO:0000313" key="2">
    <source>
        <dbReference type="EMBL" id="VZH85735.1"/>
    </source>
</evidence>
<dbReference type="InterPro" id="IPR037883">
    <property type="entry name" value="Knr4/Smi1-like_sf"/>
</dbReference>
<dbReference type="SUPFAM" id="SSF160631">
    <property type="entry name" value="SMI1/KNR4-like"/>
    <property type="match status" value="1"/>
</dbReference>
<dbReference type="AlphaFoldDB" id="A0A6I8MIB1"/>
<dbReference type="EMBL" id="LR738855">
    <property type="protein sequence ID" value="VZH85735.1"/>
    <property type="molecule type" value="Genomic_DNA"/>
</dbReference>
<dbReference type="Gene3D" id="3.40.1580.10">
    <property type="entry name" value="SMI1/KNR4-like"/>
    <property type="match status" value="1"/>
</dbReference>
<dbReference type="SMART" id="SM00860">
    <property type="entry name" value="SMI1_KNR4"/>
    <property type="match status" value="1"/>
</dbReference>
<dbReference type="Pfam" id="PF09346">
    <property type="entry name" value="SMI1_KNR4"/>
    <property type="match status" value="1"/>
</dbReference>
<gene>
    <name evidence="2" type="ORF">FRC0190_01675</name>
</gene>
<evidence type="ECO:0000313" key="3">
    <source>
        <dbReference type="Proteomes" id="UP000423525"/>
    </source>
</evidence>
<feature type="domain" description="Knr4/Smi1-like" evidence="1">
    <location>
        <begin position="14"/>
        <end position="156"/>
    </location>
</feature>